<evidence type="ECO:0000313" key="1">
    <source>
        <dbReference type="EMBL" id="KPY49911.1"/>
    </source>
</evidence>
<dbReference type="PATRIC" id="fig|55398.3.peg.441"/>
<reference evidence="1 2" key="1">
    <citation type="submission" date="2015-09" db="EMBL/GenBank/DDBJ databases">
        <title>Genome announcement of multiple Pseudomonas syringae strains.</title>
        <authorList>
            <person name="Thakur S."/>
            <person name="Wang P.W."/>
            <person name="Gong Y."/>
            <person name="Weir B.S."/>
            <person name="Guttman D.S."/>
        </authorList>
    </citation>
    <scope>NUCLEOTIDE SEQUENCE [LARGE SCALE GENOMIC DNA]</scope>
    <source>
        <strain evidence="1 2">ICMP3882</strain>
    </source>
</reference>
<dbReference type="InterPro" id="IPR023846">
    <property type="entry name" value="CHP04042_MSMEG0570"/>
</dbReference>
<accession>A0A0P9ZGM0</accession>
<proteinExistence type="predicted"/>
<gene>
    <name evidence="1" type="ORF">ALO47_00356</name>
</gene>
<evidence type="ECO:0008006" key="3">
    <source>
        <dbReference type="Google" id="ProtNLM"/>
    </source>
</evidence>
<name>A0A0P9ZGM0_PSESI</name>
<comment type="caution">
    <text evidence="1">The sequence shown here is derived from an EMBL/GenBank/DDBJ whole genome shotgun (WGS) entry which is preliminary data.</text>
</comment>
<protein>
    <recommendedName>
        <fullName evidence="3">NAD/NADP transhydrogenase alpha subunit</fullName>
    </recommendedName>
</protein>
<organism evidence="1 2">
    <name type="scientific">Pseudomonas syringae pv. ribicola</name>
    <dbReference type="NCBI Taxonomy" id="55398"/>
    <lineage>
        <taxon>Bacteria</taxon>
        <taxon>Pseudomonadati</taxon>
        <taxon>Pseudomonadota</taxon>
        <taxon>Gammaproteobacteria</taxon>
        <taxon>Pseudomonadales</taxon>
        <taxon>Pseudomonadaceae</taxon>
        <taxon>Pseudomonas</taxon>
    </lineage>
</organism>
<dbReference type="AlphaFoldDB" id="A0A0P9ZGM0"/>
<sequence length="108" mass="11808">MPAVNIRLRWPDGQESNVYSPSTVIHQHLTQGASYTLPDFLQRADAGLNAASERVKAVKGFYCSSAMDSLSGIRMMARRFTTAEAQVTVLEVKEQGSGKVHYSGFGDI</sequence>
<dbReference type="NCBIfam" id="TIGR04042">
    <property type="entry name" value="MSMEG_0570_fam"/>
    <property type="match status" value="1"/>
</dbReference>
<dbReference type="EMBL" id="LJRF01000047">
    <property type="protein sequence ID" value="KPY49911.1"/>
    <property type="molecule type" value="Genomic_DNA"/>
</dbReference>
<evidence type="ECO:0000313" key="2">
    <source>
        <dbReference type="Proteomes" id="UP000050554"/>
    </source>
</evidence>
<dbReference type="Proteomes" id="UP000050554">
    <property type="component" value="Unassembled WGS sequence"/>
</dbReference>
<dbReference type="RefSeq" id="WP_004879514.1">
    <property type="nucleotide sequence ID" value="NZ_LJRF01000047.1"/>
</dbReference>